<dbReference type="Proteomes" id="UP000070371">
    <property type="component" value="Chromosome"/>
</dbReference>
<dbReference type="STRING" id="1579316.RC74_02145"/>
<feature type="chain" id="PRO_5007443123" description="SPOR domain-containing protein" evidence="2">
    <location>
        <begin position="24"/>
        <end position="320"/>
    </location>
</feature>
<dbReference type="Gene3D" id="3.30.70.1070">
    <property type="entry name" value="Sporulation related repeat"/>
    <property type="match status" value="1"/>
</dbReference>
<sequence length="320" mass="33529">MHRLKYSVAIVLSTLLSGVAVNAATLSSSDGPAEIPPASYTAAQYVDSNGCVFIKAGVGGSITWVPRVTQSRKLVCGYKPSLQSRAIQDTIQVSNTPSKSSSAKPGKPLATRSLIAAPAVRNVQVTQAPKAVKRAPPTPTVLTQAPAASPVPRLPAGYKPVWDDGRLNPKRGIGTARGEAEMLKVWTNTVPMKLVAENGQDVELKQAHLRYKAANGTGRTATGTKTVPKSIRVAKATPSRTLAVKSGGRLIQVGAFGVASNAQATISKFQKMGLPVAVQNTKRNGRSLQVLYLGPFASNSDIKVGLNAAHSAGFKDAFVK</sequence>
<feature type="domain" description="SPOR" evidence="3">
    <location>
        <begin position="243"/>
        <end position="320"/>
    </location>
</feature>
<name>A0A126UX66_9RHOB</name>
<organism evidence="4 5">
    <name type="scientific">Falsihalocynthiibacter arcticus</name>
    <dbReference type="NCBI Taxonomy" id="1579316"/>
    <lineage>
        <taxon>Bacteria</taxon>
        <taxon>Pseudomonadati</taxon>
        <taxon>Pseudomonadota</taxon>
        <taxon>Alphaproteobacteria</taxon>
        <taxon>Rhodobacterales</taxon>
        <taxon>Roseobacteraceae</taxon>
        <taxon>Falsihalocynthiibacter</taxon>
    </lineage>
</organism>
<proteinExistence type="predicted"/>
<protein>
    <recommendedName>
        <fullName evidence="3">SPOR domain-containing protein</fullName>
    </recommendedName>
</protein>
<evidence type="ECO:0000256" key="2">
    <source>
        <dbReference type="SAM" id="SignalP"/>
    </source>
</evidence>
<dbReference type="InterPro" id="IPR007730">
    <property type="entry name" value="SPOR-like_dom"/>
</dbReference>
<evidence type="ECO:0000259" key="3">
    <source>
        <dbReference type="PROSITE" id="PS51724"/>
    </source>
</evidence>
<feature type="signal peptide" evidence="2">
    <location>
        <begin position="1"/>
        <end position="23"/>
    </location>
</feature>
<dbReference type="EMBL" id="CP014327">
    <property type="protein sequence ID" value="AML50226.1"/>
    <property type="molecule type" value="Genomic_DNA"/>
</dbReference>
<dbReference type="GO" id="GO:0042834">
    <property type="term" value="F:peptidoglycan binding"/>
    <property type="evidence" value="ECO:0007669"/>
    <property type="project" value="InterPro"/>
</dbReference>
<evidence type="ECO:0000313" key="4">
    <source>
        <dbReference type="EMBL" id="AML50226.1"/>
    </source>
</evidence>
<keyword evidence="5" id="KW-1185">Reference proteome</keyword>
<dbReference type="AlphaFoldDB" id="A0A126UX66"/>
<accession>A0A126UX66</accession>
<keyword evidence="2" id="KW-0732">Signal</keyword>
<dbReference type="KEGG" id="hat:RC74_02145"/>
<dbReference type="RefSeq" id="WP_039002704.1">
    <property type="nucleotide sequence ID" value="NZ_CP014327.1"/>
</dbReference>
<reference evidence="4 5" key="1">
    <citation type="submission" date="2016-02" db="EMBL/GenBank/DDBJ databases">
        <title>Complete genome sequence of Halocynthiibacter arcticus PAMC 20958t from arctic marine sediment.</title>
        <authorList>
            <person name="Lee Y.M."/>
            <person name="Baek K."/>
            <person name="Lee H.K."/>
            <person name="Shin S.C."/>
        </authorList>
    </citation>
    <scope>NUCLEOTIDE SEQUENCE [LARGE SCALE GENOMIC DNA]</scope>
    <source>
        <strain evidence="4">PAMC 20958</strain>
    </source>
</reference>
<evidence type="ECO:0000256" key="1">
    <source>
        <dbReference type="SAM" id="MobiDB-lite"/>
    </source>
</evidence>
<evidence type="ECO:0000313" key="5">
    <source>
        <dbReference type="Proteomes" id="UP000070371"/>
    </source>
</evidence>
<dbReference type="InterPro" id="IPR036680">
    <property type="entry name" value="SPOR-like_sf"/>
</dbReference>
<dbReference type="PROSITE" id="PS51724">
    <property type="entry name" value="SPOR"/>
    <property type="match status" value="1"/>
</dbReference>
<dbReference type="Pfam" id="PF05036">
    <property type="entry name" value="SPOR"/>
    <property type="match status" value="1"/>
</dbReference>
<dbReference type="OrthoDB" id="7843142at2"/>
<gene>
    <name evidence="4" type="ORF">RC74_02145</name>
</gene>
<dbReference type="SUPFAM" id="SSF110997">
    <property type="entry name" value="Sporulation related repeat"/>
    <property type="match status" value="1"/>
</dbReference>
<feature type="region of interest" description="Disordered" evidence="1">
    <location>
        <begin position="129"/>
        <end position="148"/>
    </location>
</feature>